<keyword evidence="1" id="KW-1185">Reference proteome</keyword>
<evidence type="ECO:0000313" key="2">
    <source>
        <dbReference type="WBParaSite" id="ALUE_0000248201-mRNA-1"/>
    </source>
</evidence>
<name>A0A0M3HLT7_ASCLU</name>
<evidence type="ECO:0000313" key="1">
    <source>
        <dbReference type="Proteomes" id="UP000036681"/>
    </source>
</evidence>
<sequence length="68" mass="7665">MREFDNGILKHGRVSNTIASTLRTFGRTLSCPDNNRQLADSSRESSFFMPWPLFSKASGSFIIAHFVL</sequence>
<proteinExistence type="predicted"/>
<dbReference type="WBParaSite" id="ALUE_0000248201-mRNA-1">
    <property type="protein sequence ID" value="ALUE_0000248201-mRNA-1"/>
    <property type="gene ID" value="ALUE_0000248201"/>
</dbReference>
<organism evidence="1 2">
    <name type="scientific">Ascaris lumbricoides</name>
    <name type="common">Giant roundworm</name>
    <dbReference type="NCBI Taxonomy" id="6252"/>
    <lineage>
        <taxon>Eukaryota</taxon>
        <taxon>Metazoa</taxon>
        <taxon>Ecdysozoa</taxon>
        <taxon>Nematoda</taxon>
        <taxon>Chromadorea</taxon>
        <taxon>Rhabditida</taxon>
        <taxon>Spirurina</taxon>
        <taxon>Ascaridomorpha</taxon>
        <taxon>Ascaridoidea</taxon>
        <taxon>Ascarididae</taxon>
        <taxon>Ascaris</taxon>
    </lineage>
</organism>
<dbReference type="Proteomes" id="UP000036681">
    <property type="component" value="Unplaced"/>
</dbReference>
<accession>A0A0M3HLT7</accession>
<reference evidence="2" key="1">
    <citation type="submission" date="2017-02" db="UniProtKB">
        <authorList>
            <consortium name="WormBaseParasite"/>
        </authorList>
    </citation>
    <scope>IDENTIFICATION</scope>
</reference>
<dbReference type="AlphaFoldDB" id="A0A0M3HLT7"/>
<protein>
    <submittedName>
        <fullName evidence="2">Uncharacterized protein</fullName>
    </submittedName>
</protein>